<dbReference type="InterPro" id="IPR000182">
    <property type="entry name" value="GNAT_dom"/>
</dbReference>
<dbReference type="PROSITE" id="PS51186">
    <property type="entry name" value="GNAT"/>
    <property type="match status" value="1"/>
</dbReference>
<dbReference type="SUPFAM" id="SSF55729">
    <property type="entry name" value="Acyl-CoA N-acyltransferases (Nat)"/>
    <property type="match status" value="1"/>
</dbReference>
<gene>
    <name evidence="2" type="ORF">SAMN04488053_10116</name>
</gene>
<evidence type="ECO:0000313" key="2">
    <source>
        <dbReference type="EMBL" id="SDN18129.1"/>
    </source>
</evidence>
<evidence type="ECO:0000313" key="3">
    <source>
        <dbReference type="Proteomes" id="UP000198778"/>
    </source>
</evidence>
<dbReference type="AlphaFoldDB" id="A0A1G9Z9T5"/>
<sequence length="157" mass="18215">MIYLLPISEQGFEIYLKEAIISYAEEKVKAGNWIRENSLDKAAAEYGRLLPEGKSTKNNYLYEIKKEEKTIGFVWLALKTPQRGFIYDIKIFPAHQRNGFGKETLILIEEQCSKLGIEKIGLQVFPHNKRAIALYNKHGYEVTNMKMEKEIQKNNQS</sequence>
<keyword evidence="2" id="KW-0808">Transferase</keyword>
<reference evidence="3" key="1">
    <citation type="submission" date="2016-10" db="EMBL/GenBank/DDBJ databases">
        <authorList>
            <person name="Varghese N."/>
            <person name="Submissions S."/>
        </authorList>
    </citation>
    <scope>NUCLEOTIDE SEQUENCE [LARGE SCALE GENOMIC DNA]</scope>
    <source>
        <strain evidence="3">CGMCC 1.10369</strain>
    </source>
</reference>
<organism evidence="2 3">
    <name type="scientific">Alkalicoccus daliensis</name>
    <dbReference type="NCBI Taxonomy" id="745820"/>
    <lineage>
        <taxon>Bacteria</taxon>
        <taxon>Bacillati</taxon>
        <taxon>Bacillota</taxon>
        <taxon>Bacilli</taxon>
        <taxon>Bacillales</taxon>
        <taxon>Bacillaceae</taxon>
        <taxon>Alkalicoccus</taxon>
    </lineage>
</organism>
<dbReference type="PANTHER" id="PTHR43415:SF3">
    <property type="entry name" value="GNAT-FAMILY ACETYLTRANSFERASE"/>
    <property type="match status" value="1"/>
</dbReference>
<dbReference type="Gene3D" id="3.40.630.30">
    <property type="match status" value="1"/>
</dbReference>
<dbReference type="CDD" id="cd04301">
    <property type="entry name" value="NAT_SF"/>
    <property type="match status" value="1"/>
</dbReference>
<dbReference type="GO" id="GO:0016747">
    <property type="term" value="F:acyltransferase activity, transferring groups other than amino-acyl groups"/>
    <property type="evidence" value="ECO:0007669"/>
    <property type="project" value="InterPro"/>
</dbReference>
<feature type="domain" description="N-acetyltransferase" evidence="1">
    <location>
        <begin position="18"/>
        <end position="156"/>
    </location>
</feature>
<dbReference type="PANTHER" id="PTHR43415">
    <property type="entry name" value="SPERMIDINE N(1)-ACETYLTRANSFERASE"/>
    <property type="match status" value="1"/>
</dbReference>
<dbReference type="InterPro" id="IPR016181">
    <property type="entry name" value="Acyl_CoA_acyltransferase"/>
</dbReference>
<proteinExistence type="predicted"/>
<keyword evidence="3" id="KW-1185">Reference proteome</keyword>
<accession>A0A1G9Z9T5</accession>
<dbReference type="STRING" id="745820.SAMN04488053_10116"/>
<dbReference type="RefSeq" id="WP_175444128.1">
    <property type="nucleotide sequence ID" value="NZ_FNIL01000001.1"/>
</dbReference>
<name>A0A1G9Z9T5_9BACI</name>
<dbReference type="Pfam" id="PF00583">
    <property type="entry name" value="Acetyltransf_1"/>
    <property type="match status" value="1"/>
</dbReference>
<dbReference type="Proteomes" id="UP000198778">
    <property type="component" value="Unassembled WGS sequence"/>
</dbReference>
<dbReference type="EMBL" id="FNIL01000001">
    <property type="protein sequence ID" value="SDN18129.1"/>
    <property type="molecule type" value="Genomic_DNA"/>
</dbReference>
<evidence type="ECO:0000259" key="1">
    <source>
        <dbReference type="PROSITE" id="PS51186"/>
    </source>
</evidence>
<protein>
    <submittedName>
        <fullName evidence="2">Acetyltransferase (GNAT) family protein</fullName>
    </submittedName>
</protein>